<accession>A0ABD3A702</accession>
<evidence type="ECO:0000256" key="1">
    <source>
        <dbReference type="ARBA" id="ARBA00010838"/>
    </source>
</evidence>
<dbReference type="SUPFAM" id="SSF51445">
    <property type="entry name" value="(Trans)glycosidases"/>
    <property type="match status" value="1"/>
</dbReference>
<evidence type="ECO:0000256" key="3">
    <source>
        <dbReference type="ARBA" id="ARBA00023295"/>
    </source>
</evidence>
<feature type="region of interest" description="Disordered" evidence="5">
    <location>
        <begin position="28"/>
        <end position="58"/>
    </location>
</feature>
<name>A0ABD3A702_9GENT</name>
<keyword evidence="7" id="KW-1185">Reference proteome</keyword>
<dbReference type="Gene3D" id="3.20.20.80">
    <property type="entry name" value="Glycosidases"/>
    <property type="match status" value="1"/>
</dbReference>
<dbReference type="Proteomes" id="UP001630127">
    <property type="component" value="Unassembled WGS sequence"/>
</dbReference>
<keyword evidence="2" id="KW-0378">Hydrolase</keyword>
<sequence length="525" mass="58588">MAQRNAEVSTPRTTRKKWHSLNIMSCMKGGHDKIATPPPQASGGGGGGVTSPSSITPKPQLVITRKDFPADFMFGCSTSAIQTEGSGTEGGRGPSTWDGFIQDGTGAIDIAVDSYHRYKEDVQLLKAMDVDSYRFSISWSRILPDGTVSGGINQQGIDFYNNLIDELLKNGITPFATLFHFDLPTALQHKYNGFLNSQIVDDFKAYADLCFKNFGDRVKLWITINEPQVFGQSGYSVGLSDPKANPVTDPFTATHNIILAHAAAAKLYKENYQATQKGEVGISLTTEWFLPLAKTKADQDASERAFDFYVGWIVEPMVFGDYPFIMKALVRDVLPTFTDEQKNLVKGSFDFIGVNYYTSRYASALPLKPNETYTSQDQYQHVELTAERNGKLIGTQAPGNNSVYVYPQGLEDVLVYMADKYNQPKMYITENGYPEKREDSIPRETAVQDNVRIQHILTHLDAISKAMRKGANVNGYFMWSLMDCLEMGSGYQVRYGLNYTDYLNNLNRIPKKSAVWLKSFLTPSN</sequence>
<evidence type="ECO:0008006" key="8">
    <source>
        <dbReference type="Google" id="ProtNLM"/>
    </source>
</evidence>
<dbReference type="PANTHER" id="PTHR10353:SF154">
    <property type="entry name" value="BETA-GLUCOSIDASE 9-RELATED"/>
    <property type="match status" value="1"/>
</dbReference>
<protein>
    <recommendedName>
        <fullName evidence="8">Beta-glucosidase</fullName>
    </recommendedName>
</protein>
<dbReference type="PRINTS" id="PR00131">
    <property type="entry name" value="GLHYDRLASE1"/>
</dbReference>
<dbReference type="InterPro" id="IPR017853">
    <property type="entry name" value="GH"/>
</dbReference>
<dbReference type="FunFam" id="3.20.20.80:FF:000020">
    <property type="entry name" value="Beta-glucosidase 12"/>
    <property type="match status" value="1"/>
</dbReference>
<keyword evidence="3" id="KW-0326">Glycosidase</keyword>
<evidence type="ECO:0000256" key="4">
    <source>
        <dbReference type="RuleBase" id="RU003690"/>
    </source>
</evidence>
<dbReference type="PANTHER" id="PTHR10353">
    <property type="entry name" value="GLYCOSYL HYDROLASE"/>
    <property type="match status" value="1"/>
</dbReference>
<gene>
    <name evidence="6" type="ORF">ACH5RR_010971</name>
</gene>
<proteinExistence type="inferred from homology"/>
<evidence type="ECO:0000256" key="2">
    <source>
        <dbReference type="ARBA" id="ARBA00022801"/>
    </source>
</evidence>
<dbReference type="InterPro" id="IPR001360">
    <property type="entry name" value="Glyco_hydro_1"/>
</dbReference>
<evidence type="ECO:0000256" key="5">
    <source>
        <dbReference type="SAM" id="MobiDB-lite"/>
    </source>
</evidence>
<evidence type="ECO:0000313" key="6">
    <source>
        <dbReference type="EMBL" id="KAL3526315.1"/>
    </source>
</evidence>
<comment type="similarity">
    <text evidence="1 4">Belongs to the glycosyl hydrolase 1 family.</text>
</comment>
<organism evidence="6 7">
    <name type="scientific">Cinchona calisaya</name>
    <dbReference type="NCBI Taxonomy" id="153742"/>
    <lineage>
        <taxon>Eukaryota</taxon>
        <taxon>Viridiplantae</taxon>
        <taxon>Streptophyta</taxon>
        <taxon>Embryophyta</taxon>
        <taxon>Tracheophyta</taxon>
        <taxon>Spermatophyta</taxon>
        <taxon>Magnoliopsida</taxon>
        <taxon>eudicotyledons</taxon>
        <taxon>Gunneridae</taxon>
        <taxon>Pentapetalae</taxon>
        <taxon>asterids</taxon>
        <taxon>lamiids</taxon>
        <taxon>Gentianales</taxon>
        <taxon>Rubiaceae</taxon>
        <taxon>Cinchonoideae</taxon>
        <taxon>Cinchoneae</taxon>
        <taxon>Cinchona</taxon>
    </lineage>
</organism>
<dbReference type="EMBL" id="JBJUIK010000005">
    <property type="protein sequence ID" value="KAL3526315.1"/>
    <property type="molecule type" value="Genomic_DNA"/>
</dbReference>
<dbReference type="GO" id="GO:0004553">
    <property type="term" value="F:hydrolase activity, hydrolyzing O-glycosyl compounds"/>
    <property type="evidence" value="ECO:0007669"/>
    <property type="project" value="UniProtKB-ARBA"/>
</dbReference>
<reference evidence="6 7" key="1">
    <citation type="submission" date="2024-11" db="EMBL/GenBank/DDBJ databases">
        <title>A near-complete genome assembly of Cinchona calisaya.</title>
        <authorList>
            <person name="Lian D.C."/>
            <person name="Zhao X.W."/>
            <person name="Wei L."/>
        </authorList>
    </citation>
    <scope>NUCLEOTIDE SEQUENCE [LARGE SCALE GENOMIC DNA]</scope>
    <source>
        <tissue evidence="6">Nenye</tissue>
    </source>
</reference>
<dbReference type="GO" id="GO:0009821">
    <property type="term" value="P:alkaloid biosynthetic process"/>
    <property type="evidence" value="ECO:0007669"/>
    <property type="project" value="UniProtKB-ARBA"/>
</dbReference>
<dbReference type="AlphaFoldDB" id="A0ABD3A702"/>
<evidence type="ECO:0000313" key="7">
    <source>
        <dbReference type="Proteomes" id="UP001630127"/>
    </source>
</evidence>
<dbReference type="Pfam" id="PF00232">
    <property type="entry name" value="Glyco_hydro_1"/>
    <property type="match status" value="1"/>
</dbReference>
<comment type="caution">
    <text evidence="6">The sequence shown here is derived from an EMBL/GenBank/DDBJ whole genome shotgun (WGS) entry which is preliminary data.</text>
</comment>